<dbReference type="Proteomes" id="UP000177579">
    <property type="component" value="Unassembled WGS sequence"/>
</dbReference>
<keyword evidence="1" id="KW-0175">Coiled coil</keyword>
<evidence type="ECO:0000313" key="3">
    <source>
        <dbReference type="Proteomes" id="UP000177579"/>
    </source>
</evidence>
<dbReference type="EMBL" id="MFGO01000019">
    <property type="protein sequence ID" value="OGF40832.1"/>
    <property type="molecule type" value="Genomic_DNA"/>
</dbReference>
<comment type="caution">
    <text evidence="2">The sequence shown here is derived from an EMBL/GenBank/DDBJ whole genome shotgun (WGS) entry which is preliminary data.</text>
</comment>
<accession>A0A1F5TPA3</accession>
<feature type="coiled-coil region" evidence="1">
    <location>
        <begin position="122"/>
        <end position="159"/>
    </location>
</feature>
<name>A0A1F5TPA3_9BACT</name>
<reference evidence="2 3" key="1">
    <citation type="journal article" date="2016" name="Nat. Commun.">
        <title>Thousands of microbial genomes shed light on interconnected biogeochemical processes in an aquifer system.</title>
        <authorList>
            <person name="Anantharaman K."/>
            <person name="Brown C.T."/>
            <person name="Hug L.A."/>
            <person name="Sharon I."/>
            <person name="Castelle C.J."/>
            <person name="Probst A.J."/>
            <person name="Thomas B.C."/>
            <person name="Singh A."/>
            <person name="Wilkins M.J."/>
            <person name="Karaoz U."/>
            <person name="Brodie E.L."/>
            <person name="Williams K.H."/>
            <person name="Hubbard S.S."/>
            <person name="Banfield J.F."/>
        </authorList>
    </citation>
    <scope>NUCLEOTIDE SEQUENCE [LARGE SCALE GENOMIC DNA]</scope>
</reference>
<protein>
    <submittedName>
        <fullName evidence="2">Uncharacterized protein</fullName>
    </submittedName>
</protein>
<gene>
    <name evidence="2" type="ORF">A2531_06655</name>
</gene>
<evidence type="ECO:0000313" key="2">
    <source>
        <dbReference type="EMBL" id="OGF40832.1"/>
    </source>
</evidence>
<dbReference type="AlphaFoldDB" id="A0A1F5TPA3"/>
<sequence>MTFKYINNNKTEKTIDNENLSKKEDLKSMTASEVVDRFMADEEKRKNKELKLEIAKTIISVPASVIGVKGIYDVPVYFQQKFRTTLDKKEFNKIFQDLKKEGIKEKEITEERIGEKIDLQKIEKMEERIEKMNASEEIKNKLTQELNSLIENYKNEMITLGIGKNEKLTDTLDEYVKTKISGVQAAREGVNTLLTASGAYALRGVSAGIFDSTNRYLNLKKEAKEKDEKVKIFKDFLLGGIRETWREMRLKETKEGDASTKWQKGLKFTKAWGNIARYTGLGAMAKWHPETAGNALDKLMETVTGKAELSDIVDNYQGNIDRLLSFYSGLFKKPLFWFSNNDISKTQIDESGAINVETKDILKSMDNSDTVTDKVNSPTPEIVSKEITYPEKSIIDPEILTARKEAAQGAFESLFKQGKLNEDVREKFINLFVKSDPDDLSGNIKTFIQENSINDSDAIQKEFDELEKQSVNQKGILSDSDAIKKEFNDLSEKPAISKGVDPETRRFEQLQAVKDMGRTEIRGLKQNFELVLGKEKVPKSLERVFHMMSVNAMKDVLGADQVFGDEEGAKSLNVAANLVKLAEGKDIAGIKAENLKDVLSWNPKNGALDIKDYSKFNNLVKDLHNHADELWGKGVLKEGAGRYLNDIKKDTWETIVKAKGLEESMGGHDEIVKENISEFAKRENTEAREIKEAMLDKQENIQKHVAGADKVLDGRDKTVKIISQEKLTDRVSGIFKGKLENWGSIKNRSAMDFISGKFMERGEGLNIDQLNSYKDLQNYLKEAQGAIGAPDKESIVDYLHRFEAEKLNSHLDINDRNTIREISEKLKISADKPYFQKAFATMPKDIKLDETKSLGYMKVFAGDKAQVGDGLKELLGLDYPPRAGKGWIKSIDDTITVKNAYGQNRFDILIKDDKIGIDGPEKWNWGTRGGIISEVEPKNKLSIDNIIEAKRIIMSKFGNFGRDKTINTEANIKSATKVNIPLRDAEQHNKEKIPFVNLEKSRKDIPFVDLEKK</sequence>
<evidence type="ECO:0000256" key="1">
    <source>
        <dbReference type="SAM" id="Coils"/>
    </source>
</evidence>
<proteinExistence type="predicted"/>
<organism evidence="2 3">
    <name type="scientific">Candidatus Falkowbacteria bacterium RIFOXYD2_FULL_34_120</name>
    <dbReference type="NCBI Taxonomy" id="1798007"/>
    <lineage>
        <taxon>Bacteria</taxon>
        <taxon>Candidatus Falkowiibacteriota</taxon>
    </lineage>
</organism>